<dbReference type="EMBL" id="QQAX01000009">
    <property type="protein sequence ID" value="RDI44591.1"/>
    <property type="molecule type" value="Genomic_DNA"/>
</dbReference>
<evidence type="ECO:0000256" key="6">
    <source>
        <dbReference type="SAM" id="MobiDB-lite"/>
    </source>
</evidence>
<dbReference type="NCBIfam" id="TIGR01023">
    <property type="entry name" value="rpmG_bact"/>
    <property type="match status" value="1"/>
</dbReference>
<sequence>MRDKIKMLSTGKTKEGKPTGTFRTTTKNKKKTTEKLKMKHYDPRAYNTATGKSGMHVLFEETKI</sequence>
<dbReference type="Pfam" id="PF00471">
    <property type="entry name" value="Ribosomal_L33"/>
    <property type="match status" value="1"/>
</dbReference>
<comment type="caution">
    <text evidence="7">The sequence shown here is derived from an EMBL/GenBank/DDBJ whole genome shotgun (WGS) entry which is preliminary data.</text>
</comment>
<feature type="compositionally biased region" description="Basic and acidic residues" evidence="6">
    <location>
        <begin position="1"/>
        <end position="17"/>
    </location>
</feature>
<dbReference type="GO" id="GO:1990904">
    <property type="term" value="C:ribonucleoprotein complex"/>
    <property type="evidence" value="ECO:0007669"/>
    <property type="project" value="UniProtKB-KW"/>
</dbReference>
<proteinExistence type="inferred from homology"/>
<dbReference type="InterPro" id="IPR038584">
    <property type="entry name" value="Ribosomal_bL33_sf"/>
</dbReference>
<dbReference type="InterPro" id="IPR001705">
    <property type="entry name" value="Ribosomal_bL33"/>
</dbReference>
<evidence type="ECO:0000313" key="7">
    <source>
        <dbReference type="EMBL" id="RDI44591.1"/>
    </source>
</evidence>
<name>A0A370GLP3_9COXI</name>
<evidence type="ECO:0000256" key="2">
    <source>
        <dbReference type="ARBA" id="ARBA00022980"/>
    </source>
</evidence>
<keyword evidence="3" id="KW-0687">Ribonucleoprotein</keyword>
<evidence type="ECO:0000256" key="3">
    <source>
        <dbReference type="ARBA" id="ARBA00023274"/>
    </source>
</evidence>
<reference evidence="7 8" key="1">
    <citation type="submission" date="2018-07" db="EMBL/GenBank/DDBJ databases">
        <title>Genomic Encyclopedia of Type Strains, Phase IV (KMG-IV): sequencing the most valuable type-strain genomes for metagenomic binning, comparative biology and taxonomic classification.</title>
        <authorList>
            <person name="Goeker M."/>
        </authorList>
    </citation>
    <scope>NUCLEOTIDE SEQUENCE [LARGE SCALE GENOMIC DNA]</scope>
    <source>
        <strain evidence="7 8">DSM 16500</strain>
    </source>
</reference>
<dbReference type="GO" id="GO:0005737">
    <property type="term" value="C:cytoplasm"/>
    <property type="evidence" value="ECO:0007669"/>
    <property type="project" value="UniProtKB-ARBA"/>
</dbReference>
<keyword evidence="8" id="KW-1185">Reference proteome</keyword>
<dbReference type="AlphaFoldDB" id="A0A370GLP3"/>
<comment type="similarity">
    <text evidence="1">Belongs to the bacterial ribosomal protein bL33 family.</text>
</comment>
<evidence type="ECO:0000256" key="4">
    <source>
        <dbReference type="ARBA" id="ARBA00035176"/>
    </source>
</evidence>
<dbReference type="SUPFAM" id="SSF57829">
    <property type="entry name" value="Zn-binding ribosomal proteins"/>
    <property type="match status" value="1"/>
</dbReference>
<evidence type="ECO:0000313" key="8">
    <source>
        <dbReference type="Proteomes" id="UP000254720"/>
    </source>
</evidence>
<dbReference type="GO" id="GO:0005840">
    <property type="term" value="C:ribosome"/>
    <property type="evidence" value="ECO:0007669"/>
    <property type="project" value="UniProtKB-KW"/>
</dbReference>
<gene>
    <name evidence="7" type="ORF">C8D86_10973</name>
</gene>
<dbReference type="Gene3D" id="2.20.28.120">
    <property type="entry name" value="Ribosomal protein L33"/>
    <property type="match status" value="1"/>
</dbReference>
<organism evidence="7 8">
    <name type="scientific">Aquicella lusitana</name>
    <dbReference type="NCBI Taxonomy" id="254246"/>
    <lineage>
        <taxon>Bacteria</taxon>
        <taxon>Pseudomonadati</taxon>
        <taxon>Pseudomonadota</taxon>
        <taxon>Gammaproteobacteria</taxon>
        <taxon>Legionellales</taxon>
        <taxon>Coxiellaceae</taxon>
        <taxon>Aquicella</taxon>
    </lineage>
</organism>
<evidence type="ECO:0000256" key="5">
    <source>
        <dbReference type="ARBA" id="ARBA00035488"/>
    </source>
</evidence>
<protein>
    <recommendedName>
        <fullName evidence="4">Large ribosomal subunit protein bL33</fullName>
    </recommendedName>
    <alternativeName>
        <fullName evidence="5">50S ribosomal protein L33</fullName>
    </alternativeName>
</protein>
<evidence type="ECO:0000256" key="1">
    <source>
        <dbReference type="ARBA" id="ARBA00007596"/>
    </source>
</evidence>
<dbReference type="RefSeq" id="WP_114834265.1">
    <property type="nucleotide sequence ID" value="NZ_LR699114.1"/>
</dbReference>
<keyword evidence="2 7" id="KW-0689">Ribosomal protein</keyword>
<accession>A0A370GLP3</accession>
<dbReference type="GO" id="GO:0003735">
    <property type="term" value="F:structural constituent of ribosome"/>
    <property type="evidence" value="ECO:0007669"/>
    <property type="project" value="InterPro"/>
</dbReference>
<feature type="region of interest" description="Disordered" evidence="6">
    <location>
        <begin position="1"/>
        <end position="35"/>
    </location>
</feature>
<dbReference type="Proteomes" id="UP000254720">
    <property type="component" value="Unassembled WGS sequence"/>
</dbReference>
<dbReference type="InterPro" id="IPR011332">
    <property type="entry name" value="Ribosomal_zn-bd"/>
</dbReference>
<dbReference type="GO" id="GO:0006412">
    <property type="term" value="P:translation"/>
    <property type="evidence" value="ECO:0007669"/>
    <property type="project" value="InterPro"/>
</dbReference>